<dbReference type="RefSeq" id="WP_012635127.1">
    <property type="nucleotide sequence ID" value="NC_011899.1"/>
</dbReference>
<comment type="similarity">
    <text evidence="4 19">In the C-terminal section; belongs to the NnrD/CARKD family.</text>
</comment>
<evidence type="ECO:0000256" key="18">
    <source>
        <dbReference type="HAMAP-Rule" id="MF_01966"/>
    </source>
</evidence>
<comment type="caution">
    <text evidence="18">Lacks conserved residue(s) required for the propagation of feature annotation.</text>
</comment>
<keyword evidence="12 17" id="KW-0456">Lyase</keyword>
<dbReference type="PROSITE" id="PS51385">
    <property type="entry name" value="YJEF_N"/>
    <property type="match status" value="1"/>
</dbReference>
<dbReference type="Pfam" id="PF03853">
    <property type="entry name" value="YjeF_N"/>
    <property type="match status" value="1"/>
</dbReference>
<comment type="catalytic activity">
    <reaction evidence="1 18 19">
        <text>(6R)-NADHX = (6S)-NADHX</text>
        <dbReference type="Rhea" id="RHEA:32215"/>
        <dbReference type="ChEBI" id="CHEBI:64074"/>
        <dbReference type="ChEBI" id="CHEBI:64075"/>
        <dbReference type="EC" id="5.1.99.6"/>
    </reaction>
</comment>
<feature type="binding site" evidence="18">
    <location>
        <position position="126"/>
    </location>
    <ligand>
        <name>K(+)</name>
        <dbReference type="ChEBI" id="CHEBI:29103"/>
    </ligand>
</feature>
<keyword evidence="11 18" id="KW-0413">Isomerase</keyword>
<feature type="binding site" evidence="18">
    <location>
        <begin position="130"/>
        <end position="136"/>
    </location>
    <ligand>
        <name>(6S)-NADPHX</name>
        <dbReference type="ChEBI" id="CHEBI:64076"/>
    </ligand>
</feature>
<dbReference type="KEGG" id="hor:Hore_01670"/>
<evidence type="ECO:0000256" key="9">
    <source>
        <dbReference type="ARBA" id="ARBA00022958"/>
    </source>
</evidence>
<feature type="binding site" evidence="17">
    <location>
        <position position="381"/>
    </location>
    <ligand>
        <name>(6S)-NADPHX</name>
        <dbReference type="ChEBI" id="CHEBI:64076"/>
    </ligand>
</feature>
<dbReference type="InterPro" id="IPR036652">
    <property type="entry name" value="YjeF_N_dom_sf"/>
</dbReference>
<comment type="function">
    <text evidence="14 19">Bifunctional enzyme that catalyzes the epimerization of the S- and R-forms of NAD(P)HX and the dehydration of the S-form of NAD(P)HX at the expense of ADP, which is converted to AMP. This allows the repair of both epimers of NAD(P)HX, a damaged form of NAD(P)H that is a result of enzymatic or heat-dependent hydration.</text>
</comment>
<dbReference type="Gene3D" id="3.40.50.10260">
    <property type="entry name" value="YjeF N-terminal domain"/>
    <property type="match status" value="1"/>
</dbReference>
<dbReference type="GO" id="GO:0046872">
    <property type="term" value="F:metal ion binding"/>
    <property type="evidence" value="ECO:0007669"/>
    <property type="project" value="UniProtKB-UniRule"/>
</dbReference>
<name>B8D0W0_HALOH</name>
<dbReference type="GO" id="GO:0046496">
    <property type="term" value="P:nicotinamide nucleotide metabolic process"/>
    <property type="evidence" value="ECO:0007669"/>
    <property type="project" value="UniProtKB-UniRule"/>
</dbReference>
<dbReference type="EC" id="4.2.1.136" evidence="19"/>
<proteinExistence type="inferred from homology"/>
<evidence type="ECO:0000256" key="3">
    <source>
        <dbReference type="ARBA" id="ARBA00006001"/>
    </source>
</evidence>
<dbReference type="InterPro" id="IPR029056">
    <property type="entry name" value="Ribokinase-like"/>
</dbReference>
<evidence type="ECO:0000259" key="20">
    <source>
        <dbReference type="PROSITE" id="PS51383"/>
    </source>
</evidence>
<comment type="subunit">
    <text evidence="17">Homotetramer.</text>
</comment>
<dbReference type="GO" id="GO:0005524">
    <property type="term" value="F:ATP binding"/>
    <property type="evidence" value="ECO:0007669"/>
    <property type="project" value="UniProtKB-UniRule"/>
</dbReference>
<feature type="binding site" evidence="18">
    <location>
        <begin position="56"/>
        <end position="60"/>
    </location>
    <ligand>
        <name>(6S)-NADPHX</name>
        <dbReference type="ChEBI" id="CHEBI:64076"/>
    </ligand>
</feature>
<keyword evidence="6 17" id="KW-0547">Nucleotide-binding</keyword>
<dbReference type="NCBIfam" id="TIGR00197">
    <property type="entry name" value="yjeF_nterm"/>
    <property type="match status" value="1"/>
</dbReference>
<dbReference type="GO" id="GO:0052855">
    <property type="term" value="F:ADP-dependent NAD(P)H-hydrate dehydratase activity"/>
    <property type="evidence" value="ECO:0007669"/>
    <property type="project" value="UniProtKB-UniRule"/>
</dbReference>
<feature type="binding site" evidence="17">
    <location>
        <position position="261"/>
    </location>
    <ligand>
        <name>(6S)-NADPHX</name>
        <dbReference type="ChEBI" id="CHEBI:64076"/>
    </ligand>
</feature>
<evidence type="ECO:0000256" key="2">
    <source>
        <dbReference type="ARBA" id="ARBA00000909"/>
    </source>
</evidence>
<sequence length="513" mass="54080">MVVLTPGQMRKADQLAIKAGIPDLVLMEVAGRETAERVRHLLPEPGHVVIFAGKGNNGGDGLVAARYLDMWGYDVNLVLLRPGDEYRGSSAANFKACKARSINISIFSDVKTRLNKELERADLVIDAMLGTGLTGEVRGEFARAIEMINDQSCPVVSVDIPSGVEGETGRVLGMAVKADLTVTMACPKVGLLVYPGKKYVGNLHVVDIGIPGEIIMKVKPDHFVLTENEARLLLPEREVDGHKGSFGRVLMVGGSRGMSGAPSLGGLAALRVGAGLVEVAVPESIQPLVAITASELITSGLPEKDGKLNTNSDSIITKKAERADVLALGPGLGRGRGIRTVVASVIKKAKKPVVLDADALNEIESPDILKESEVPLILTPHPGEMARLLDTDIKGVQSNRIKIAREFATTYSVYLILKGADTVIALPDGTIYINDTGNEGMATAGSGDVLTGMVSGLIAQGLDIQEAVVLAPYLHGLSGDKARDNVTSYSLTAGTIIEFIAGAIMDLTTSVIN</sequence>
<evidence type="ECO:0000256" key="17">
    <source>
        <dbReference type="HAMAP-Rule" id="MF_01965"/>
    </source>
</evidence>
<organism evidence="22 23">
    <name type="scientific">Halothermothrix orenii (strain H 168 / OCM 544 / DSM 9562)</name>
    <dbReference type="NCBI Taxonomy" id="373903"/>
    <lineage>
        <taxon>Bacteria</taxon>
        <taxon>Bacillati</taxon>
        <taxon>Bacillota</taxon>
        <taxon>Clostridia</taxon>
        <taxon>Halanaerobiales</taxon>
        <taxon>Halothermotrichaceae</taxon>
        <taxon>Halothermothrix</taxon>
    </lineage>
</organism>
<keyword evidence="8 17" id="KW-0521">NADP</keyword>
<comment type="catalytic activity">
    <reaction evidence="15 17 19">
        <text>(6S)-NADHX + ADP = AMP + phosphate + NADH + H(+)</text>
        <dbReference type="Rhea" id="RHEA:32223"/>
        <dbReference type="ChEBI" id="CHEBI:15378"/>
        <dbReference type="ChEBI" id="CHEBI:43474"/>
        <dbReference type="ChEBI" id="CHEBI:57945"/>
        <dbReference type="ChEBI" id="CHEBI:64074"/>
        <dbReference type="ChEBI" id="CHEBI:456215"/>
        <dbReference type="ChEBI" id="CHEBI:456216"/>
        <dbReference type="EC" id="4.2.1.136"/>
    </reaction>
</comment>
<dbReference type="Pfam" id="PF01256">
    <property type="entry name" value="Carb_kinase"/>
    <property type="match status" value="1"/>
</dbReference>
<evidence type="ECO:0000256" key="6">
    <source>
        <dbReference type="ARBA" id="ARBA00022741"/>
    </source>
</evidence>
<dbReference type="InterPro" id="IPR017953">
    <property type="entry name" value="Carbohydrate_kinase_pred_CS"/>
</dbReference>
<evidence type="ECO:0000256" key="11">
    <source>
        <dbReference type="ARBA" id="ARBA00023235"/>
    </source>
</evidence>
<dbReference type="GO" id="GO:0052856">
    <property type="term" value="F:NAD(P)HX epimerase activity"/>
    <property type="evidence" value="ECO:0007669"/>
    <property type="project" value="UniProtKB-UniRule"/>
</dbReference>
<evidence type="ECO:0000313" key="23">
    <source>
        <dbReference type="Proteomes" id="UP000000719"/>
    </source>
</evidence>
<evidence type="ECO:0000256" key="13">
    <source>
        <dbReference type="ARBA" id="ARBA00023268"/>
    </source>
</evidence>
<evidence type="ECO:0000256" key="7">
    <source>
        <dbReference type="ARBA" id="ARBA00022840"/>
    </source>
</evidence>
<dbReference type="AlphaFoldDB" id="B8D0W0"/>
<feature type="binding site" evidence="18">
    <location>
        <position position="159"/>
    </location>
    <ligand>
        <name>(6S)-NADPHX</name>
        <dbReference type="ChEBI" id="CHEBI:64076"/>
    </ligand>
</feature>
<comment type="similarity">
    <text evidence="17">Belongs to the NnrD/CARKD family.</text>
</comment>
<comment type="function">
    <text evidence="18">Catalyzes the epimerization of the S- and R-forms of NAD(P)HX, a damaged form of NAD(P)H that is a result of enzymatic or heat-dependent hydration. This is a prerequisite for the S-specific NAD(P)H-hydrate dehydratase to allow the repair of both epimers of NAD(P)HX.</text>
</comment>
<evidence type="ECO:0000256" key="19">
    <source>
        <dbReference type="PIRNR" id="PIRNR017184"/>
    </source>
</evidence>
<feature type="binding site" evidence="17">
    <location>
        <position position="331"/>
    </location>
    <ligand>
        <name>(6S)-NADPHX</name>
        <dbReference type="ChEBI" id="CHEBI:64076"/>
    </ligand>
</feature>
<reference evidence="22 23" key="1">
    <citation type="journal article" date="2009" name="PLoS ONE">
        <title>Genome analysis of the anaerobic thermohalophilic bacterium Halothermothrix orenii.</title>
        <authorList>
            <person name="Mavromatis K."/>
            <person name="Ivanova N."/>
            <person name="Anderson I."/>
            <person name="Lykidis A."/>
            <person name="Hooper S.D."/>
            <person name="Sun H."/>
            <person name="Kunin V."/>
            <person name="Lapidus A."/>
            <person name="Hugenholtz P."/>
            <person name="Patel B."/>
            <person name="Kyrpides N.C."/>
        </authorList>
    </citation>
    <scope>NUCLEOTIDE SEQUENCE [LARGE SCALE GENOMIC DNA]</scope>
    <source>
        <strain evidence="23">H 168 / OCM 544 / DSM 9562</strain>
    </source>
</reference>
<feature type="binding site" evidence="17">
    <location>
        <position position="447"/>
    </location>
    <ligand>
        <name>AMP</name>
        <dbReference type="ChEBI" id="CHEBI:456215"/>
    </ligand>
</feature>
<evidence type="ECO:0000256" key="14">
    <source>
        <dbReference type="ARBA" id="ARBA00025153"/>
    </source>
</evidence>
<comment type="catalytic activity">
    <reaction evidence="16 17 19">
        <text>(6S)-NADPHX + ADP = AMP + phosphate + NADPH + H(+)</text>
        <dbReference type="Rhea" id="RHEA:32235"/>
        <dbReference type="ChEBI" id="CHEBI:15378"/>
        <dbReference type="ChEBI" id="CHEBI:43474"/>
        <dbReference type="ChEBI" id="CHEBI:57783"/>
        <dbReference type="ChEBI" id="CHEBI:64076"/>
        <dbReference type="ChEBI" id="CHEBI:456215"/>
        <dbReference type="ChEBI" id="CHEBI:456216"/>
        <dbReference type="EC" id="4.2.1.136"/>
    </reaction>
</comment>
<dbReference type="Proteomes" id="UP000000719">
    <property type="component" value="Chromosome"/>
</dbReference>
<keyword evidence="23" id="KW-1185">Reference proteome</keyword>
<evidence type="ECO:0000256" key="15">
    <source>
        <dbReference type="ARBA" id="ARBA00048238"/>
    </source>
</evidence>
<accession>B8D0W0</accession>
<dbReference type="PIRSF" id="PIRSF017184">
    <property type="entry name" value="Nnr"/>
    <property type="match status" value="1"/>
</dbReference>
<dbReference type="InterPro" id="IPR004443">
    <property type="entry name" value="YjeF_N_dom"/>
</dbReference>
<comment type="similarity">
    <text evidence="3 19">In the N-terminal section; belongs to the NnrE/AIBP family.</text>
</comment>
<dbReference type="HAMAP" id="MF_01966">
    <property type="entry name" value="NADHX_epimerase"/>
    <property type="match status" value="1"/>
</dbReference>
<feature type="domain" description="YjeF C-terminal" evidence="20">
    <location>
        <begin position="226"/>
        <end position="507"/>
    </location>
</feature>
<dbReference type="PROSITE" id="PS01050">
    <property type="entry name" value="YJEF_C_2"/>
    <property type="match status" value="1"/>
</dbReference>
<dbReference type="HAMAP" id="MF_01965">
    <property type="entry name" value="NADHX_dehydratase"/>
    <property type="match status" value="1"/>
</dbReference>
<comment type="similarity">
    <text evidence="18">Belongs to the NnrE/AIBP family.</text>
</comment>
<dbReference type="PANTHER" id="PTHR12592:SF0">
    <property type="entry name" value="ATP-DEPENDENT (S)-NAD(P)H-HYDRATE DEHYDRATASE"/>
    <property type="match status" value="1"/>
</dbReference>
<dbReference type="NCBIfam" id="TIGR00196">
    <property type="entry name" value="yjeF_cterm"/>
    <property type="match status" value="1"/>
</dbReference>
<dbReference type="eggNOG" id="COG0062">
    <property type="taxonomic scope" value="Bacteria"/>
</dbReference>
<feature type="binding site" evidence="18">
    <location>
        <position position="162"/>
    </location>
    <ligand>
        <name>K(+)</name>
        <dbReference type="ChEBI" id="CHEBI:29103"/>
    </ligand>
</feature>
<evidence type="ECO:0000256" key="1">
    <source>
        <dbReference type="ARBA" id="ARBA00000013"/>
    </source>
</evidence>
<dbReference type="PROSITE" id="PS51383">
    <property type="entry name" value="YJEF_C_3"/>
    <property type="match status" value="1"/>
</dbReference>
<dbReference type="EC" id="5.1.99.6" evidence="19"/>
<dbReference type="InterPro" id="IPR000631">
    <property type="entry name" value="CARKD"/>
</dbReference>
<dbReference type="SUPFAM" id="SSF53613">
    <property type="entry name" value="Ribokinase-like"/>
    <property type="match status" value="1"/>
</dbReference>
<feature type="binding site" evidence="17">
    <location>
        <begin position="418"/>
        <end position="422"/>
    </location>
    <ligand>
        <name>AMP</name>
        <dbReference type="ChEBI" id="CHEBI:456215"/>
    </ligand>
</feature>
<feature type="domain" description="YjeF N-terminal" evidence="21">
    <location>
        <begin position="9"/>
        <end position="216"/>
    </location>
</feature>
<dbReference type="STRING" id="373903.Hore_01670"/>
<dbReference type="PANTHER" id="PTHR12592">
    <property type="entry name" value="ATP-DEPENDENT (S)-NAD(P)H-HYDRATE DEHYDRATASE FAMILY MEMBER"/>
    <property type="match status" value="1"/>
</dbReference>
<comment type="catalytic activity">
    <reaction evidence="2 18 19">
        <text>(6R)-NADPHX = (6S)-NADPHX</text>
        <dbReference type="Rhea" id="RHEA:32227"/>
        <dbReference type="ChEBI" id="CHEBI:64076"/>
        <dbReference type="ChEBI" id="CHEBI:64077"/>
        <dbReference type="EC" id="5.1.99.6"/>
    </reaction>
</comment>
<dbReference type="OrthoDB" id="9806925at2"/>
<evidence type="ECO:0000313" key="22">
    <source>
        <dbReference type="EMBL" id="ACL68929.1"/>
    </source>
</evidence>
<dbReference type="HOGENOM" id="CLU_024853_4_1_9"/>
<dbReference type="CDD" id="cd01171">
    <property type="entry name" value="YXKO-related"/>
    <property type="match status" value="1"/>
</dbReference>
<keyword evidence="13" id="KW-0511">Multifunctional enzyme</keyword>
<evidence type="ECO:0000256" key="16">
    <source>
        <dbReference type="ARBA" id="ARBA00049209"/>
    </source>
</evidence>
<dbReference type="SUPFAM" id="SSF64153">
    <property type="entry name" value="YjeF N-terminal domain-like"/>
    <property type="match status" value="1"/>
</dbReference>
<keyword evidence="10 17" id="KW-0520">NAD</keyword>
<evidence type="ECO:0000256" key="10">
    <source>
        <dbReference type="ARBA" id="ARBA00023027"/>
    </source>
</evidence>
<evidence type="ECO:0000259" key="21">
    <source>
        <dbReference type="PROSITE" id="PS51385"/>
    </source>
</evidence>
<dbReference type="Gene3D" id="3.40.1190.20">
    <property type="match status" value="1"/>
</dbReference>
<evidence type="ECO:0000256" key="4">
    <source>
        <dbReference type="ARBA" id="ARBA00009524"/>
    </source>
</evidence>
<dbReference type="EMBL" id="CP001098">
    <property type="protein sequence ID" value="ACL68929.1"/>
    <property type="molecule type" value="Genomic_DNA"/>
</dbReference>
<evidence type="ECO:0000256" key="12">
    <source>
        <dbReference type="ARBA" id="ARBA00023239"/>
    </source>
</evidence>
<keyword evidence="7 17" id="KW-0067">ATP-binding</keyword>
<evidence type="ECO:0000256" key="8">
    <source>
        <dbReference type="ARBA" id="ARBA00022857"/>
    </source>
</evidence>
<comment type="cofactor">
    <cofactor evidence="17">
        <name>Mg(2+)</name>
        <dbReference type="ChEBI" id="CHEBI:18420"/>
    </cofactor>
</comment>
<evidence type="ECO:0000256" key="5">
    <source>
        <dbReference type="ARBA" id="ARBA00022723"/>
    </source>
</evidence>
<comment type="cofactor">
    <cofactor evidence="18 19">
        <name>K(+)</name>
        <dbReference type="ChEBI" id="CHEBI:29103"/>
    </cofactor>
    <text evidence="18 19">Binds 1 potassium ion per subunit.</text>
</comment>
<protein>
    <recommendedName>
        <fullName evidence="19">Bifunctional NAD(P)H-hydrate repair enzyme</fullName>
    </recommendedName>
    <alternativeName>
        <fullName evidence="19">Nicotinamide nucleotide repair protein</fullName>
    </alternativeName>
    <domain>
        <recommendedName>
            <fullName evidence="19">ADP-dependent (S)-NAD(P)H-hydrate dehydratase</fullName>
            <ecNumber evidence="19">4.2.1.136</ecNumber>
        </recommendedName>
        <alternativeName>
            <fullName evidence="19">ADP-dependent NAD(P)HX dehydratase</fullName>
        </alternativeName>
    </domain>
    <domain>
        <recommendedName>
            <fullName evidence="19">NAD(P)H-hydrate epimerase</fullName>
            <ecNumber evidence="19">5.1.99.6</ecNumber>
        </recommendedName>
    </domain>
</protein>
<keyword evidence="22" id="KW-0808">Transferase</keyword>
<gene>
    <name evidence="18" type="primary">nnrE</name>
    <name evidence="17" type="synonym">nnrD</name>
    <name evidence="22" type="ordered locus">Hore_01670</name>
</gene>
<feature type="binding site" evidence="18">
    <location>
        <position position="57"/>
    </location>
    <ligand>
        <name>K(+)</name>
        <dbReference type="ChEBI" id="CHEBI:29103"/>
    </ligand>
</feature>
<dbReference type="InterPro" id="IPR030677">
    <property type="entry name" value="Nnr"/>
</dbReference>
<dbReference type="GO" id="GO:0016301">
    <property type="term" value="F:kinase activity"/>
    <property type="evidence" value="ECO:0007669"/>
    <property type="project" value="UniProtKB-KW"/>
</dbReference>
<dbReference type="eggNOG" id="COG0063">
    <property type="taxonomic scope" value="Bacteria"/>
</dbReference>
<keyword evidence="9 18" id="KW-0630">Potassium</keyword>
<feature type="binding site" evidence="17">
    <location>
        <position position="448"/>
    </location>
    <ligand>
        <name>(6S)-NADPHX</name>
        <dbReference type="ChEBI" id="CHEBI:64076"/>
    </ligand>
</feature>
<keyword evidence="5 18" id="KW-0479">Metal-binding</keyword>
<comment type="function">
    <text evidence="17">Catalyzes the dehydration of the S-form of NAD(P)HX at the expense of ADP, which is converted to AMP. Together with NAD(P)HX epimerase, which catalyzes the epimerization of the S- and R-forms, the enzyme allows the repair of both epimers of NAD(P)HX, a damaged form of NAD(P)H that is a result of enzymatic or heat-dependent hydration.</text>
</comment>
<keyword evidence="22" id="KW-0418">Kinase</keyword>